<comment type="caution">
    <text evidence="1">The sequence shown here is derived from an EMBL/GenBank/DDBJ whole genome shotgun (WGS) entry which is preliminary data.</text>
</comment>
<proteinExistence type="predicted"/>
<keyword evidence="2" id="KW-1185">Reference proteome</keyword>
<accession>A0A7J8B7U6</accession>
<reference evidence="1 2" key="1">
    <citation type="journal article" date="2020" name="Nature">
        <title>Six reference-quality genomes reveal evolution of bat adaptations.</title>
        <authorList>
            <person name="Jebb D."/>
            <person name="Huang Z."/>
            <person name="Pippel M."/>
            <person name="Hughes G.M."/>
            <person name="Lavrichenko K."/>
            <person name="Devanna P."/>
            <person name="Winkler S."/>
            <person name="Jermiin L.S."/>
            <person name="Skirmuntt E.C."/>
            <person name="Katzourakis A."/>
            <person name="Burkitt-Gray L."/>
            <person name="Ray D.A."/>
            <person name="Sullivan K.A.M."/>
            <person name="Roscito J.G."/>
            <person name="Kirilenko B.M."/>
            <person name="Davalos L.M."/>
            <person name="Corthals A.P."/>
            <person name="Power M.L."/>
            <person name="Jones G."/>
            <person name="Ransome R.D."/>
            <person name="Dechmann D.K.N."/>
            <person name="Locatelli A.G."/>
            <person name="Puechmaille S.J."/>
            <person name="Fedrigo O."/>
            <person name="Jarvis E.D."/>
            <person name="Hiller M."/>
            <person name="Vernes S.C."/>
            <person name="Myers E.W."/>
            <person name="Teeling E.C."/>
        </authorList>
    </citation>
    <scope>NUCLEOTIDE SEQUENCE [LARGE SCALE GENOMIC DNA]</scope>
    <source>
        <strain evidence="1">MRouAeg1</strain>
        <tissue evidence="1">Muscle</tissue>
    </source>
</reference>
<protein>
    <submittedName>
        <fullName evidence="1">Uncharacterized protein</fullName>
    </submittedName>
</protein>
<organism evidence="1 2">
    <name type="scientific">Rousettus aegyptiacus</name>
    <name type="common">Egyptian fruit bat</name>
    <name type="synonym">Pteropus aegyptiacus</name>
    <dbReference type="NCBI Taxonomy" id="9407"/>
    <lineage>
        <taxon>Eukaryota</taxon>
        <taxon>Metazoa</taxon>
        <taxon>Chordata</taxon>
        <taxon>Craniata</taxon>
        <taxon>Vertebrata</taxon>
        <taxon>Euteleostomi</taxon>
        <taxon>Mammalia</taxon>
        <taxon>Eutheria</taxon>
        <taxon>Laurasiatheria</taxon>
        <taxon>Chiroptera</taxon>
        <taxon>Yinpterochiroptera</taxon>
        <taxon>Pteropodoidea</taxon>
        <taxon>Pteropodidae</taxon>
        <taxon>Rousettinae</taxon>
        <taxon>Rousettus</taxon>
    </lineage>
</organism>
<evidence type="ECO:0000313" key="1">
    <source>
        <dbReference type="EMBL" id="KAF6394712.1"/>
    </source>
</evidence>
<dbReference type="EMBL" id="JACASE010000019">
    <property type="protein sequence ID" value="KAF6394712.1"/>
    <property type="molecule type" value="Genomic_DNA"/>
</dbReference>
<dbReference type="Proteomes" id="UP000593571">
    <property type="component" value="Unassembled WGS sequence"/>
</dbReference>
<name>A0A7J8B7U6_ROUAE</name>
<evidence type="ECO:0000313" key="2">
    <source>
        <dbReference type="Proteomes" id="UP000593571"/>
    </source>
</evidence>
<dbReference type="AlphaFoldDB" id="A0A7J8B7U6"/>
<sequence length="144" mass="16205">MDSRNTSVTAQPVARPFWGLWGGLSAHVSRRVDVQCRTTVLTLPDPLLSNHKMSFTRFRPRRTRIQTFPVGRMGTRNTCVHSVLWMPASCLPPVPRTPLVCPGTAFPFTVLSFLTRPAHAAVFLRWQGVGPPIHRYSPKDKHHA</sequence>
<gene>
    <name evidence="1" type="ORF">HJG63_010037</name>
</gene>